<keyword evidence="3" id="KW-0812">Transmembrane</keyword>
<dbReference type="GO" id="GO:0098542">
    <property type="term" value="P:defense response to other organism"/>
    <property type="evidence" value="ECO:0007669"/>
    <property type="project" value="InterPro"/>
</dbReference>
<dbReference type="PANTHER" id="PTHR31234">
    <property type="entry name" value="LATE EMBRYOGENESIS ABUNDANT (LEA) HYDROXYPROLINE-RICH GLYCOPROTEIN FAMILY"/>
    <property type="match status" value="1"/>
</dbReference>
<dbReference type="GO" id="GO:0016020">
    <property type="term" value="C:membrane"/>
    <property type="evidence" value="ECO:0007669"/>
    <property type="project" value="UniProtKB-SubCell"/>
</dbReference>
<gene>
    <name evidence="4" type="ORF">CDL12_07226</name>
</gene>
<keyword evidence="3" id="KW-1133">Transmembrane helix</keyword>
<sequence>MEEKALIISFPPSDGSAAIADVESAPEPSQNLRRKKHLKLAAFIVLLIVFHAAIITILDRTILKIRSPKYKLTTINIENLFVNNSTNSPSFSMDLETEIAFRNRNFGPYNFEFGYLTFSYIGTRVGDAVVESSKVKMYSSKTVNLKVKINSKSVKEKSNLGKDIGNGRLMLKVDSELRGQVGLMKVFKNYRGVKLNCSFVVDLAQKLVKELNCD</sequence>
<dbReference type="AlphaFoldDB" id="A0A2G9HRE7"/>
<dbReference type="EMBL" id="NKXS01001176">
    <property type="protein sequence ID" value="PIN20091.1"/>
    <property type="molecule type" value="Genomic_DNA"/>
</dbReference>
<dbReference type="Proteomes" id="UP000231279">
    <property type="component" value="Unassembled WGS sequence"/>
</dbReference>
<feature type="transmembrane region" description="Helical" evidence="3">
    <location>
        <begin position="40"/>
        <end position="58"/>
    </location>
</feature>
<organism evidence="4 5">
    <name type="scientific">Handroanthus impetiginosus</name>
    <dbReference type="NCBI Taxonomy" id="429701"/>
    <lineage>
        <taxon>Eukaryota</taxon>
        <taxon>Viridiplantae</taxon>
        <taxon>Streptophyta</taxon>
        <taxon>Embryophyta</taxon>
        <taxon>Tracheophyta</taxon>
        <taxon>Spermatophyta</taxon>
        <taxon>Magnoliopsida</taxon>
        <taxon>eudicotyledons</taxon>
        <taxon>Gunneridae</taxon>
        <taxon>Pentapetalae</taxon>
        <taxon>asterids</taxon>
        <taxon>lamiids</taxon>
        <taxon>Lamiales</taxon>
        <taxon>Bignoniaceae</taxon>
        <taxon>Crescentiina</taxon>
        <taxon>Tabebuia alliance</taxon>
        <taxon>Handroanthus</taxon>
    </lineage>
</organism>
<dbReference type="InterPro" id="IPR044839">
    <property type="entry name" value="NDR1-like"/>
</dbReference>
<comment type="caution">
    <text evidence="4">The sequence shown here is derived from an EMBL/GenBank/DDBJ whole genome shotgun (WGS) entry which is preliminary data.</text>
</comment>
<protein>
    <recommendedName>
        <fullName evidence="6">Late embryogenesis abundant protein LEA-2 subgroup domain-containing protein</fullName>
    </recommendedName>
</protein>
<reference evidence="5" key="1">
    <citation type="journal article" date="2018" name="Gigascience">
        <title>Genome assembly of the Pink Ipe (Handroanthus impetiginosus, Bignoniaceae), a highly valued, ecologically keystone Neotropical timber forest tree.</title>
        <authorList>
            <person name="Silva-Junior O.B."/>
            <person name="Grattapaglia D."/>
            <person name="Novaes E."/>
            <person name="Collevatti R.G."/>
        </authorList>
    </citation>
    <scope>NUCLEOTIDE SEQUENCE [LARGE SCALE GENOMIC DNA]</scope>
    <source>
        <strain evidence="5">cv. UFG-1</strain>
    </source>
</reference>
<dbReference type="PANTHER" id="PTHR31234:SF2">
    <property type="entry name" value="OS05G0199100 PROTEIN"/>
    <property type="match status" value="1"/>
</dbReference>
<dbReference type="STRING" id="429701.A0A2G9HRE7"/>
<dbReference type="OrthoDB" id="1894389at2759"/>
<evidence type="ECO:0008006" key="6">
    <source>
        <dbReference type="Google" id="ProtNLM"/>
    </source>
</evidence>
<comment type="subcellular location">
    <subcellularLocation>
        <location evidence="1">Membrane</location>
    </subcellularLocation>
</comment>
<keyword evidence="5" id="KW-1185">Reference proteome</keyword>
<proteinExistence type="predicted"/>
<evidence type="ECO:0000313" key="4">
    <source>
        <dbReference type="EMBL" id="PIN20091.1"/>
    </source>
</evidence>
<keyword evidence="2 3" id="KW-0472">Membrane</keyword>
<evidence type="ECO:0000256" key="3">
    <source>
        <dbReference type="SAM" id="Phobius"/>
    </source>
</evidence>
<accession>A0A2G9HRE7</accession>
<name>A0A2G9HRE7_9LAMI</name>
<evidence type="ECO:0000313" key="5">
    <source>
        <dbReference type="Proteomes" id="UP000231279"/>
    </source>
</evidence>
<evidence type="ECO:0000256" key="1">
    <source>
        <dbReference type="ARBA" id="ARBA00004370"/>
    </source>
</evidence>
<evidence type="ECO:0000256" key="2">
    <source>
        <dbReference type="ARBA" id="ARBA00023136"/>
    </source>
</evidence>